<evidence type="ECO:0000313" key="2">
    <source>
        <dbReference type="Proteomes" id="UP000619479"/>
    </source>
</evidence>
<name>A0A919IFL3_9ACTN</name>
<reference evidence="1" key="1">
    <citation type="submission" date="2021-01" db="EMBL/GenBank/DDBJ databases">
        <title>Whole genome shotgun sequence of Actinoplanes cyaneus NBRC 14990.</title>
        <authorList>
            <person name="Komaki H."/>
            <person name="Tamura T."/>
        </authorList>
    </citation>
    <scope>NUCLEOTIDE SEQUENCE</scope>
    <source>
        <strain evidence="1">NBRC 14990</strain>
    </source>
</reference>
<dbReference type="InterPro" id="IPR007338">
    <property type="entry name" value="DUF416"/>
</dbReference>
<proteinExistence type="predicted"/>
<dbReference type="RefSeq" id="WP_203739996.1">
    <property type="nucleotide sequence ID" value="NZ_BAAAUC010000007.1"/>
</dbReference>
<evidence type="ECO:0000313" key="1">
    <source>
        <dbReference type="EMBL" id="GID64497.1"/>
    </source>
</evidence>
<dbReference type="AlphaFoldDB" id="A0A919IFL3"/>
<gene>
    <name evidence="1" type="ORF">Acy02nite_23780</name>
</gene>
<dbReference type="InterPro" id="IPR023381">
    <property type="entry name" value="YP001051499.1-like_dom_sf"/>
</dbReference>
<evidence type="ECO:0008006" key="3">
    <source>
        <dbReference type="Google" id="ProtNLM"/>
    </source>
</evidence>
<keyword evidence="2" id="KW-1185">Reference proteome</keyword>
<dbReference type="EMBL" id="BOMH01000017">
    <property type="protein sequence ID" value="GID64497.1"/>
    <property type="molecule type" value="Genomic_DNA"/>
</dbReference>
<comment type="caution">
    <text evidence="1">The sequence shown here is derived from an EMBL/GenBank/DDBJ whole genome shotgun (WGS) entry which is preliminary data.</text>
</comment>
<accession>A0A919IFL3</accession>
<protein>
    <recommendedName>
        <fullName evidence="3">DUF416 family protein</fullName>
    </recommendedName>
</protein>
<sequence length="204" mass="21792">MVVPVRFDSEQLREDLAGLAQWQRVAFAAGCVEVLVPAYSKFSELEEIGDPALVRSCVDVIWSGLEGLDLSGTAAGLPSPESIKEMLPGEEDWNEWAPQAEDAIAALVYLLEILRDDNVDLAVYVAERAYAAADDYEAREQGLEVLGSEESEALLRASSIQTELLRQADALNALRDPAADFSVIASLRVAAMQAPVGGLAGSAG</sequence>
<dbReference type="Proteomes" id="UP000619479">
    <property type="component" value="Unassembled WGS sequence"/>
</dbReference>
<organism evidence="1 2">
    <name type="scientific">Actinoplanes cyaneus</name>
    <dbReference type="NCBI Taxonomy" id="52696"/>
    <lineage>
        <taxon>Bacteria</taxon>
        <taxon>Bacillati</taxon>
        <taxon>Actinomycetota</taxon>
        <taxon>Actinomycetes</taxon>
        <taxon>Micromonosporales</taxon>
        <taxon>Micromonosporaceae</taxon>
        <taxon>Actinoplanes</taxon>
    </lineage>
</organism>
<dbReference type="Gene3D" id="1.20.1590.10">
    <property type="entry name" value="YP_001051499.1 domain like"/>
    <property type="match status" value="1"/>
</dbReference>
<dbReference type="Pfam" id="PF04222">
    <property type="entry name" value="DUF416"/>
    <property type="match status" value="1"/>
</dbReference>